<sequence>MQTSGINNKKFRITDSEYEKNVNLSIQWNLWLLKSIGLWPYSNSISRIRRYFYWFINITCYSLISFLFIPCVLYVFLEIEDTYGKLKQFGPLIFCAMAFAKYYSLIVHKADIRECLERIKWDWKNMTNREDREIMTVNASFGRKLVVVCTLFMYSGFVFYYIAIPINVGRVAAENESLTFIPLVFPFSSFIVDTRYSPTNEIVFSIQLVAGCLMHGITSAACSLAAAFAVHACGQMQVLMNWLKHLVDGRSDMSERVDGRIADIVCQHVRILKFLTLIENTIQQISFTEFLGCTLDICLVGYYVIMELKSNDVTSALTYMILLISITFNIFIFCYIGEIVTEEVKKIGETSYMIEWYRLQGNKKLCCVLIIAMSNCTIKLTAGNIVNLTINTFADVCMKLLFESFFLQIDSSFEKKATQQCIKNEIEEDEELSRVIMSSIKVDQDYKKGVNLSIRSSRWILKLIGVWPNSRDASAVKKYFRVLLNAIYYALIMFLLLPGSLYVILEVEDVYNRIKLFGPLSFCVMALLKYYLLILHEEDIRECVERIEWDWKNITYPKDRELMMTNANFGRKLVIACTFFMYSGFIFFYIAVPMSVERIPIEGTNATFIPMVFPFSRFIIDTRYSPTNEIVFSIQFLAGALMHGITSAACSLAAIFAVHACGQMQVLMTWLNHLIDGRLDMHDCVDQRIAKIVSQHVRILKFLSLIERALQQVSYVEFLGCTLDICLLGYYIIMEWNSNHLTDVMTYSVLLVSLTFNIFIFCYIGELVADKSRKVGEMTYMIEWYRLYGKKKLCCVLIIAMSDSSRKLTAGNMVELSMSTFSDVVKTSVAFLNVLRTLT</sequence>
<dbReference type="GO" id="GO:0005549">
    <property type="term" value="F:odorant binding"/>
    <property type="evidence" value="ECO:0007669"/>
    <property type="project" value="InterPro"/>
</dbReference>
<accession>A0A6P8MJD7</accession>
<feature type="transmembrane region" description="Helical" evidence="10">
    <location>
        <begin position="486"/>
        <end position="505"/>
    </location>
</feature>
<keyword evidence="3" id="KW-0716">Sensory transduction</keyword>
<keyword evidence="5" id="KW-0552">Olfaction</keyword>
<dbReference type="GO" id="GO:0007165">
    <property type="term" value="P:signal transduction"/>
    <property type="evidence" value="ECO:0007669"/>
    <property type="project" value="UniProtKB-KW"/>
</dbReference>
<organism evidence="11 12">
    <name type="scientific">Bombus bifarius</name>
    <dbReference type="NCBI Taxonomy" id="103933"/>
    <lineage>
        <taxon>Eukaryota</taxon>
        <taxon>Metazoa</taxon>
        <taxon>Ecdysozoa</taxon>
        <taxon>Arthropoda</taxon>
        <taxon>Hexapoda</taxon>
        <taxon>Insecta</taxon>
        <taxon>Pterygota</taxon>
        <taxon>Neoptera</taxon>
        <taxon>Endopterygota</taxon>
        <taxon>Hymenoptera</taxon>
        <taxon>Apocrita</taxon>
        <taxon>Aculeata</taxon>
        <taxon>Apoidea</taxon>
        <taxon>Anthophila</taxon>
        <taxon>Apidae</taxon>
        <taxon>Bombus</taxon>
        <taxon>Pyrobombus</taxon>
    </lineage>
</organism>
<dbReference type="KEGG" id="bbif:117206584"/>
<dbReference type="PANTHER" id="PTHR21137:SF35">
    <property type="entry name" value="ODORANT RECEPTOR 19A-RELATED"/>
    <property type="match status" value="1"/>
</dbReference>
<protein>
    <submittedName>
        <fullName evidence="12">Uncharacterized protein LOC117206584</fullName>
    </submittedName>
</protein>
<dbReference type="Proteomes" id="UP000515164">
    <property type="component" value="Unplaced"/>
</dbReference>
<dbReference type="RefSeq" id="XP_033301952.1">
    <property type="nucleotide sequence ID" value="XM_033446061.1"/>
</dbReference>
<dbReference type="GO" id="GO:0005886">
    <property type="term" value="C:plasma membrane"/>
    <property type="evidence" value="ECO:0007669"/>
    <property type="project" value="UniProtKB-SubCell"/>
</dbReference>
<keyword evidence="8" id="KW-0675">Receptor</keyword>
<keyword evidence="6 10" id="KW-1133">Transmembrane helix</keyword>
<evidence type="ECO:0000256" key="10">
    <source>
        <dbReference type="SAM" id="Phobius"/>
    </source>
</evidence>
<evidence type="ECO:0000256" key="1">
    <source>
        <dbReference type="ARBA" id="ARBA00004651"/>
    </source>
</evidence>
<feature type="transmembrane region" description="Helical" evidence="10">
    <location>
        <begin position="745"/>
        <end position="764"/>
    </location>
</feature>
<gene>
    <name evidence="12" type="primary">LOC117206584</name>
</gene>
<dbReference type="GeneID" id="117206584"/>
<feature type="transmembrane region" description="Helical" evidence="10">
    <location>
        <begin position="89"/>
        <end position="108"/>
    </location>
</feature>
<reference evidence="12" key="1">
    <citation type="submission" date="2025-08" db="UniProtKB">
        <authorList>
            <consortium name="RefSeq"/>
        </authorList>
    </citation>
    <scope>IDENTIFICATION</scope>
    <source>
        <tissue evidence="12">Muscle</tissue>
    </source>
</reference>
<feature type="transmembrane region" description="Helical" evidence="10">
    <location>
        <begin position="145"/>
        <end position="164"/>
    </location>
</feature>
<feature type="transmembrane region" description="Helical" evidence="10">
    <location>
        <begin position="51"/>
        <end position="77"/>
    </location>
</feature>
<comment type="subcellular location">
    <subcellularLocation>
        <location evidence="1">Cell membrane</location>
        <topology evidence="1">Multi-pass membrane protein</topology>
    </subcellularLocation>
</comment>
<proteinExistence type="predicted"/>
<evidence type="ECO:0000256" key="7">
    <source>
        <dbReference type="ARBA" id="ARBA00023136"/>
    </source>
</evidence>
<keyword evidence="9" id="KW-0807">Transducer</keyword>
<evidence type="ECO:0000256" key="5">
    <source>
        <dbReference type="ARBA" id="ARBA00022725"/>
    </source>
</evidence>
<feature type="transmembrane region" description="Helical" evidence="10">
    <location>
        <begin position="517"/>
        <end position="536"/>
    </location>
</feature>
<dbReference type="PANTHER" id="PTHR21137">
    <property type="entry name" value="ODORANT RECEPTOR"/>
    <property type="match status" value="1"/>
</dbReference>
<evidence type="ECO:0000256" key="9">
    <source>
        <dbReference type="ARBA" id="ARBA00023224"/>
    </source>
</evidence>
<keyword evidence="7 10" id="KW-0472">Membrane</keyword>
<feature type="transmembrane region" description="Helical" evidence="10">
    <location>
        <begin position="713"/>
        <end position="733"/>
    </location>
</feature>
<evidence type="ECO:0000256" key="8">
    <source>
        <dbReference type="ARBA" id="ARBA00023170"/>
    </source>
</evidence>
<dbReference type="GO" id="GO:0004984">
    <property type="term" value="F:olfactory receptor activity"/>
    <property type="evidence" value="ECO:0007669"/>
    <property type="project" value="InterPro"/>
</dbReference>
<keyword evidence="2" id="KW-1003">Cell membrane</keyword>
<evidence type="ECO:0000256" key="3">
    <source>
        <dbReference type="ARBA" id="ARBA00022606"/>
    </source>
</evidence>
<evidence type="ECO:0000256" key="2">
    <source>
        <dbReference type="ARBA" id="ARBA00022475"/>
    </source>
</evidence>
<keyword evidence="4 10" id="KW-0812">Transmembrane</keyword>
<dbReference type="Pfam" id="PF02949">
    <property type="entry name" value="7tm_6"/>
    <property type="match status" value="2"/>
</dbReference>
<keyword evidence="11" id="KW-1185">Reference proteome</keyword>
<feature type="transmembrane region" description="Helical" evidence="10">
    <location>
        <begin position="317"/>
        <end position="336"/>
    </location>
</feature>
<evidence type="ECO:0000313" key="12">
    <source>
        <dbReference type="RefSeq" id="XP_033301952.1"/>
    </source>
</evidence>
<evidence type="ECO:0000313" key="11">
    <source>
        <dbReference type="Proteomes" id="UP000515164"/>
    </source>
</evidence>
<feature type="transmembrane region" description="Helical" evidence="10">
    <location>
        <begin position="630"/>
        <end position="658"/>
    </location>
</feature>
<dbReference type="InterPro" id="IPR004117">
    <property type="entry name" value="7tm6_olfct_rcpt"/>
</dbReference>
<evidence type="ECO:0000256" key="4">
    <source>
        <dbReference type="ARBA" id="ARBA00022692"/>
    </source>
</evidence>
<feature type="transmembrane region" description="Helical" evidence="10">
    <location>
        <begin position="287"/>
        <end position="305"/>
    </location>
</feature>
<name>A0A6P8MJD7_9HYME</name>
<evidence type="ECO:0000256" key="6">
    <source>
        <dbReference type="ARBA" id="ARBA00022989"/>
    </source>
</evidence>
<feature type="transmembrane region" description="Helical" evidence="10">
    <location>
        <begin position="202"/>
        <end position="230"/>
    </location>
</feature>
<feature type="transmembrane region" description="Helical" evidence="10">
    <location>
        <begin position="573"/>
        <end position="592"/>
    </location>
</feature>
<dbReference type="AlphaFoldDB" id="A0A6P8MJD7"/>